<dbReference type="AlphaFoldDB" id="A0A653W955"/>
<gene>
    <name evidence="2" type="ORF">BACI71_210130</name>
</gene>
<protein>
    <recommendedName>
        <fullName evidence="4">Spermidine/putrescine ABC transporter ATP-binding protein</fullName>
    </recommendedName>
</protein>
<dbReference type="EMBL" id="CABWMC010000014">
    <property type="protein sequence ID" value="VXC08778.1"/>
    <property type="molecule type" value="Genomic_DNA"/>
</dbReference>
<evidence type="ECO:0008006" key="4">
    <source>
        <dbReference type="Google" id="ProtNLM"/>
    </source>
</evidence>
<reference evidence="2 3" key="1">
    <citation type="submission" date="2019-10" db="EMBL/GenBank/DDBJ databases">
        <authorList>
            <person name="Karimi E."/>
        </authorList>
    </citation>
    <scope>NUCLEOTIDE SEQUENCE [LARGE SCALE GENOMIC DNA]</scope>
    <source>
        <strain evidence="2">Bacillus sp. 71</strain>
    </source>
</reference>
<proteinExistence type="predicted"/>
<name>A0A653W955_BACMY</name>
<evidence type="ECO:0000256" key="1">
    <source>
        <dbReference type="SAM" id="MobiDB-lite"/>
    </source>
</evidence>
<accession>A0A653W955</accession>
<evidence type="ECO:0000313" key="2">
    <source>
        <dbReference type="EMBL" id="VXC08778.1"/>
    </source>
</evidence>
<organism evidence="2 3">
    <name type="scientific">Bacillus mycoides</name>
    <dbReference type="NCBI Taxonomy" id="1405"/>
    <lineage>
        <taxon>Bacteria</taxon>
        <taxon>Bacillati</taxon>
        <taxon>Bacillota</taxon>
        <taxon>Bacilli</taxon>
        <taxon>Bacillales</taxon>
        <taxon>Bacillaceae</taxon>
        <taxon>Bacillus</taxon>
        <taxon>Bacillus cereus group</taxon>
    </lineage>
</organism>
<dbReference type="Proteomes" id="UP000437562">
    <property type="component" value="Unassembled WGS sequence"/>
</dbReference>
<sequence>MRKHKFSVYPAIRRAVKLPPPNSAGAKKLGGSPVARKIPIGEG</sequence>
<evidence type="ECO:0000313" key="3">
    <source>
        <dbReference type="Proteomes" id="UP000437562"/>
    </source>
</evidence>
<feature type="region of interest" description="Disordered" evidence="1">
    <location>
        <begin position="19"/>
        <end position="43"/>
    </location>
</feature>